<dbReference type="EMBL" id="WCUP01000011">
    <property type="protein sequence ID" value="KAB4108227.1"/>
    <property type="molecule type" value="Genomic_DNA"/>
</dbReference>
<dbReference type="EMBL" id="QSEE01000002">
    <property type="protein sequence ID" value="RGZ51013.1"/>
    <property type="molecule type" value="Genomic_DNA"/>
</dbReference>
<keyword evidence="1" id="KW-0229">DNA integration</keyword>
<dbReference type="InterPro" id="IPR036162">
    <property type="entry name" value="Resolvase-like_N_sf"/>
</dbReference>
<dbReference type="PROSITE" id="PS51736">
    <property type="entry name" value="RECOMBINASES_3"/>
    <property type="match status" value="1"/>
</dbReference>
<dbReference type="EMBL" id="WCUQ01000011">
    <property type="protein sequence ID" value="KAB4122090.1"/>
    <property type="molecule type" value="Genomic_DNA"/>
</dbReference>
<dbReference type="EMBL" id="WCUA01000032">
    <property type="protein sequence ID" value="KAB4181817.1"/>
    <property type="molecule type" value="Genomic_DNA"/>
</dbReference>
<reference evidence="13 14" key="2">
    <citation type="journal article" date="2019" name="Nat. Med.">
        <title>A library of human gut bacterial isolates paired with longitudinal multiomics data enables mechanistic microbiome research.</title>
        <authorList>
            <person name="Poyet M."/>
            <person name="Groussin M."/>
            <person name="Gibbons S.M."/>
            <person name="Avila-Pacheco J."/>
            <person name="Jiang X."/>
            <person name="Kearney S.M."/>
            <person name="Perrotta A.R."/>
            <person name="Berdy B."/>
            <person name="Zhao S."/>
            <person name="Lieberman T.D."/>
            <person name="Swanson P.K."/>
            <person name="Smith M."/>
            <person name="Roesemann S."/>
            <person name="Alexander J.E."/>
            <person name="Rich S.A."/>
            <person name="Livny J."/>
            <person name="Vlamakis H."/>
            <person name="Clish C."/>
            <person name="Bullock K."/>
            <person name="Deik A."/>
            <person name="Scott J."/>
            <person name="Pierce K.A."/>
            <person name="Xavier R.J."/>
            <person name="Alm E.J."/>
        </authorList>
    </citation>
    <scope>NUCLEOTIDE SEQUENCE [LARGE SCALE GENOMIC DNA]</scope>
    <source>
        <strain evidence="10 16">BIOML-A21</strain>
        <strain evidence="7 15">BIOML-A36</strain>
        <strain evidence="9 14">BIOML-A37</strain>
        <strain evidence="8 13">BIOML-A38</strain>
    </source>
</reference>
<evidence type="ECO:0000313" key="14">
    <source>
        <dbReference type="Proteomes" id="UP000438773"/>
    </source>
</evidence>
<feature type="active site" description="O-(5'-phospho-DNA)-serine intermediate" evidence="4 5">
    <location>
        <position position="9"/>
    </location>
</feature>
<dbReference type="RefSeq" id="WP_117958699.1">
    <property type="nucleotide sequence ID" value="NZ_JANUPE010000005.1"/>
</dbReference>
<dbReference type="GO" id="GO:0000150">
    <property type="term" value="F:DNA strand exchange activity"/>
    <property type="evidence" value="ECO:0007669"/>
    <property type="project" value="InterPro"/>
</dbReference>
<evidence type="ECO:0000313" key="15">
    <source>
        <dbReference type="Proteomes" id="UP000441711"/>
    </source>
</evidence>
<evidence type="ECO:0000313" key="9">
    <source>
        <dbReference type="EMBL" id="KAB4122090.1"/>
    </source>
</evidence>
<dbReference type="CDD" id="cd03768">
    <property type="entry name" value="SR_ResInv"/>
    <property type="match status" value="1"/>
</dbReference>
<dbReference type="SUPFAM" id="SSF53041">
    <property type="entry name" value="Resolvase-like"/>
    <property type="match status" value="1"/>
</dbReference>
<evidence type="ECO:0000256" key="5">
    <source>
        <dbReference type="PROSITE-ProRule" id="PRU10137"/>
    </source>
</evidence>
<evidence type="ECO:0000256" key="2">
    <source>
        <dbReference type="ARBA" id="ARBA00023125"/>
    </source>
</evidence>
<evidence type="ECO:0000313" key="13">
    <source>
        <dbReference type="Proteomes" id="UP000434462"/>
    </source>
</evidence>
<name>A0A413NR23_BACUN</name>
<evidence type="ECO:0000313" key="7">
    <source>
        <dbReference type="EMBL" id="KAB4108227.1"/>
    </source>
</evidence>
<dbReference type="PANTHER" id="PTHR30461:SF19">
    <property type="entry name" value="SITE-SPECIFIC RECOMBINASE RESOLVASE FAMILY"/>
    <property type="match status" value="1"/>
</dbReference>
<organism evidence="11 12">
    <name type="scientific">Bacteroides uniformis</name>
    <dbReference type="NCBI Taxonomy" id="820"/>
    <lineage>
        <taxon>Bacteria</taxon>
        <taxon>Pseudomonadati</taxon>
        <taxon>Bacteroidota</taxon>
        <taxon>Bacteroidia</taxon>
        <taxon>Bacteroidales</taxon>
        <taxon>Bacteroidaceae</taxon>
        <taxon>Bacteroides</taxon>
    </lineage>
</organism>
<dbReference type="Pfam" id="PF00239">
    <property type="entry name" value="Resolvase"/>
    <property type="match status" value="1"/>
</dbReference>
<dbReference type="SMART" id="SM00857">
    <property type="entry name" value="Resolvase"/>
    <property type="match status" value="1"/>
</dbReference>
<keyword evidence="2" id="KW-0238">DNA-binding</keyword>
<proteinExistence type="predicted"/>
<dbReference type="GO" id="GO:0015074">
    <property type="term" value="P:DNA integration"/>
    <property type="evidence" value="ECO:0007669"/>
    <property type="project" value="UniProtKB-KW"/>
</dbReference>
<dbReference type="PROSITE" id="PS00397">
    <property type="entry name" value="RECOMBINASES_1"/>
    <property type="match status" value="1"/>
</dbReference>
<evidence type="ECO:0000313" key="8">
    <source>
        <dbReference type="EMBL" id="KAB4110462.1"/>
    </source>
</evidence>
<protein>
    <submittedName>
        <fullName evidence="11">Invertase</fullName>
    </submittedName>
</protein>
<evidence type="ECO:0000313" key="11">
    <source>
        <dbReference type="EMBL" id="RGZ51013.1"/>
    </source>
</evidence>
<dbReference type="Proteomes" id="UP000283684">
    <property type="component" value="Unassembled WGS sequence"/>
</dbReference>
<dbReference type="Proteomes" id="UP000438773">
    <property type="component" value="Unassembled WGS sequence"/>
</dbReference>
<gene>
    <name evidence="11" type="ORF">DW988_04255</name>
    <name evidence="10" type="ORF">GAQ34_20025</name>
    <name evidence="7" type="ORF">GAQ70_16185</name>
    <name evidence="8" type="ORF">GAQ72_19735</name>
    <name evidence="9" type="ORF">GAQ75_17945</name>
</gene>
<dbReference type="InterPro" id="IPR006119">
    <property type="entry name" value="Resolv_N"/>
</dbReference>
<dbReference type="Proteomes" id="UP000434462">
    <property type="component" value="Unassembled WGS sequence"/>
</dbReference>
<dbReference type="InterPro" id="IPR050639">
    <property type="entry name" value="SSR_resolvase"/>
</dbReference>
<evidence type="ECO:0000313" key="12">
    <source>
        <dbReference type="Proteomes" id="UP000283684"/>
    </source>
</evidence>
<sequence>MNYGYIRVSSEKQTVENQRYEITEYCKRKGLIIDKWIEESVSGARHPNVRKLGKILNTIDKGDTIYVTELSRLGRCAYMVIAIISHCLIAKANIVEIRDDKLIKDDSDSVQDTFLKVLFAQREREDISRRTKAGLARRVAMGMKLGRKPGVQNSHYKLTGKERLIKKMFEYGYSKAAICRRLQCNPITLDRHLIRMCYFLPCN</sequence>
<accession>A0A413NR23</accession>
<dbReference type="InterPro" id="IPR006118">
    <property type="entry name" value="Recombinase_CS"/>
</dbReference>
<dbReference type="Gene3D" id="3.40.50.1390">
    <property type="entry name" value="Resolvase, N-terminal catalytic domain"/>
    <property type="match status" value="1"/>
</dbReference>
<feature type="domain" description="Resolvase/invertase-type recombinase catalytic" evidence="6">
    <location>
        <begin position="1"/>
        <end position="142"/>
    </location>
</feature>
<keyword evidence="3" id="KW-0233">DNA recombination</keyword>
<dbReference type="EMBL" id="WCUR01000126">
    <property type="protein sequence ID" value="KAB4110462.1"/>
    <property type="molecule type" value="Genomic_DNA"/>
</dbReference>
<dbReference type="GO" id="GO:0003677">
    <property type="term" value="F:DNA binding"/>
    <property type="evidence" value="ECO:0007669"/>
    <property type="project" value="UniProtKB-KW"/>
</dbReference>
<dbReference type="Proteomes" id="UP000441711">
    <property type="component" value="Unassembled WGS sequence"/>
</dbReference>
<dbReference type="AlphaFoldDB" id="A0A413NR23"/>
<evidence type="ECO:0000259" key="6">
    <source>
        <dbReference type="PROSITE" id="PS51736"/>
    </source>
</evidence>
<evidence type="ECO:0000313" key="10">
    <source>
        <dbReference type="EMBL" id="KAB4181817.1"/>
    </source>
</evidence>
<dbReference type="Proteomes" id="UP000442334">
    <property type="component" value="Unassembled WGS sequence"/>
</dbReference>
<dbReference type="PANTHER" id="PTHR30461">
    <property type="entry name" value="DNA-INVERTASE FROM LAMBDOID PROPHAGE"/>
    <property type="match status" value="1"/>
</dbReference>
<comment type="caution">
    <text evidence="11">The sequence shown here is derived from an EMBL/GenBank/DDBJ whole genome shotgun (WGS) entry which is preliminary data.</text>
</comment>
<evidence type="ECO:0000256" key="4">
    <source>
        <dbReference type="PIRSR" id="PIRSR606118-50"/>
    </source>
</evidence>
<reference evidence="11 12" key="1">
    <citation type="submission" date="2018-08" db="EMBL/GenBank/DDBJ databases">
        <title>A genome reference for cultivated species of the human gut microbiota.</title>
        <authorList>
            <person name="Zou Y."/>
            <person name="Xue W."/>
            <person name="Luo G."/>
        </authorList>
    </citation>
    <scope>NUCLEOTIDE SEQUENCE [LARGE SCALE GENOMIC DNA]</scope>
    <source>
        <strain evidence="11 12">AM50-4</strain>
    </source>
</reference>
<evidence type="ECO:0000256" key="1">
    <source>
        <dbReference type="ARBA" id="ARBA00022908"/>
    </source>
</evidence>
<evidence type="ECO:0000313" key="16">
    <source>
        <dbReference type="Proteomes" id="UP000442334"/>
    </source>
</evidence>
<evidence type="ECO:0000256" key="3">
    <source>
        <dbReference type="ARBA" id="ARBA00023172"/>
    </source>
</evidence>